<feature type="compositionally biased region" description="Basic and acidic residues" evidence="1">
    <location>
        <begin position="1"/>
        <end position="12"/>
    </location>
</feature>
<organism evidence="2">
    <name type="scientific">Zeugodacus cucurbitae</name>
    <name type="common">Melon fruit fly</name>
    <name type="synonym">Bactrocera cucurbitae</name>
    <dbReference type="NCBI Taxonomy" id="28588"/>
    <lineage>
        <taxon>Eukaryota</taxon>
        <taxon>Metazoa</taxon>
        <taxon>Ecdysozoa</taxon>
        <taxon>Arthropoda</taxon>
        <taxon>Hexapoda</taxon>
        <taxon>Insecta</taxon>
        <taxon>Pterygota</taxon>
        <taxon>Neoptera</taxon>
        <taxon>Endopterygota</taxon>
        <taxon>Diptera</taxon>
        <taxon>Brachycera</taxon>
        <taxon>Muscomorpha</taxon>
        <taxon>Tephritoidea</taxon>
        <taxon>Tephritidae</taxon>
        <taxon>Zeugodacus</taxon>
        <taxon>Zeugodacus</taxon>
    </lineage>
</organism>
<sequence>MRRSDKQHDILEKQLGLAAQREEPLGAQGLHGPQQPQEPKELHGLPVLHEPHEPQLAKQPHCRPQGLHEHAPHIPHGPQVAPVLGNPHAPTDVQCLTAPQQQPLALQCSHTPQDTCELNGLQ</sequence>
<protein>
    <submittedName>
        <fullName evidence="2">Phosphatidylinositol 4-phosphate 5-kinase 8</fullName>
    </submittedName>
</protein>
<feature type="region of interest" description="Disordered" evidence="1">
    <location>
        <begin position="1"/>
        <end position="42"/>
    </location>
</feature>
<evidence type="ECO:0000256" key="1">
    <source>
        <dbReference type="SAM" id="MobiDB-lite"/>
    </source>
</evidence>
<gene>
    <name evidence="2" type="primary">PIP5K8</name>
    <name evidence="2" type="ORF">g.22475</name>
</gene>
<evidence type="ECO:0000313" key="2">
    <source>
        <dbReference type="EMBL" id="JAD10901.1"/>
    </source>
</evidence>
<dbReference type="EMBL" id="GBXI01003391">
    <property type="protein sequence ID" value="JAD10901.1"/>
    <property type="molecule type" value="Transcribed_RNA"/>
</dbReference>
<proteinExistence type="predicted"/>
<feature type="region of interest" description="Disordered" evidence="1">
    <location>
        <begin position="54"/>
        <end position="94"/>
    </location>
</feature>
<dbReference type="AlphaFoldDB" id="A0A0A1XIS2"/>
<dbReference type="GO" id="GO:0016301">
    <property type="term" value="F:kinase activity"/>
    <property type="evidence" value="ECO:0007669"/>
    <property type="project" value="UniProtKB-KW"/>
</dbReference>
<reference evidence="2" key="1">
    <citation type="submission" date="2014-11" db="EMBL/GenBank/DDBJ databases">
        <authorList>
            <person name="Geib S."/>
        </authorList>
    </citation>
    <scope>NUCLEOTIDE SEQUENCE</scope>
</reference>
<reference evidence="2" key="2">
    <citation type="journal article" date="2015" name="Gigascience">
        <title>Reconstructing a comprehensive transcriptome assembly of a white-pupal translocated strain of the pest fruit fly Bactrocera cucurbitae.</title>
        <authorList>
            <person name="Sim S.B."/>
            <person name="Calla B."/>
            <person name="Hall B."/>
            <person name="DeRego T."/>
            <person name="Geib S.M."/>
        </authorList>
    </citation>
    <scope>NUCLEOTIDE SEQUENCE</scope>
</reference>
<name>A0A0A1XIS2_ZEUCU</name>
<accession>A0A0A1XIS2</accession>
<keyword evidence="2" id="KW-0808">Transferase</keyword>
<keyword evidence="2" id="KW-0418">Kinase</keyword>